<evidence type="ECO:0000256" key="5">
    <source>
        <dbReference type="ARBA" id="ARBA00022825"/>
    </source>
</evidence>
<comment type="caution">
    <text evidence="7">Lacks conserved residue(s) required for the propagation of feature annotation.</text>
</comment>
<feature type="domain" description="Peptidase S8/S53" evidence="9">
    <location>
        <begin position="129"/>
        <end position="321"/>
    </location>
</feature>
<dbReference type="Pfam" id="PF05922">
    <property type="entry name" value="Inhibitor_I9"/>
    <property type="match status" value="1"/>
</dbReference>
<dbReference type="GO" id="GO:0006508">
    <property type="term" value="P:proteolysis"/>
    <property type="evidence" value="ECO:0007669"/>
    <property type="project" value="UniProtKB-KW"/>
</dbReference>
<dbReference type="Gene3D" id="3.50.30.30">
    <property type="match status" value="1"/>
</dbReference>
<evidence type="ECO:0000256" key="7">
    <source>
        <dbReference type="PROSITE-ProRule" id="PRU01240"/>
    </source>
</evidence>
<dbReference type="GO" id="GO:0004252">
    <property type="term" value="F:serine-type endopeptidase activity"/>
    <property type="evidence" value="ECO:0000318"/>
    <property type="project" value="GO_Central"/>
</dbReference>
<keyword evidence="6" id="KW-0325">Glycoprotein</keyword>
<gene>
    <name evidence="11" type="ORF">MIMGU_mgv1a0023061mg</name>
</gene>
<name>A0A022QQK7_ERYGU</name>
<evidence type="ECO:0000313" key="12">
    <source>
        <dbReference type="Proteomes" id="UP000030748"/>
    </source>
</evidence>
<dbReference type="InterPro" id="IPR015500">
    <property type="entry name" value="Peptidase_S8_subtilisin-rel"/>
</dbReference>
<dbReference type="AlphaFoldDB" id="A0A022QQK7"/>
<evidence type="ECO:0000256" key="4">
    <source>
        <dbReference type="ARBA" id="ARBA00022801"/>
    </source>
</evidence>
<dbReference type="InterPro" id="IPR010259">
    <property type="entry name" value="S8pro/Inhibitor_I9"/>
</dbReference>
<dbReference type="Gene3D" id="3.30.70.80">
    <property type="entry name" value="Peptidase S8 propeptide/proteinase inhibitor I9"/>
    <property type="match status" value="1"/>
</dbReference>
<proteinExistence type="inferred from homology"/>
<dbReference type="PANTHER" id="PTHR10795">
    <property type="entry name" value="PROPROTEIN CONVERTASE SUBTILISIN/KEXIN"/>
    <property type="match status" value="1"/>
</dbReference>
<dbReference type="Pfam" id="PF00082">
    <property type="entry name" value="Peptidase_S8"/>
    <property type="match status" value="1"/>
</dbReference>
<accession>A0A022QQK7</accession>
<dbReference type="Gene3D" id="3.40.50.200">
    <property type="entry name" value="Peptidase S8/S53 domain"/>
    <property type="match status" value="1"/>
</dbReference>
<dbReference type="PROSITE" id="PS51892">
    <property type="entry name" value="SUBTILASE"/>
    <property type="match status" value="1"/>
</dbReference>
<evidence type="ECO:0000256" key="2">
    <source>
        <dbReference type="ARBA" id="ARBA00022670"/>
    </source>
</evidence>
<dbReference type="InterPro" id="IPR036852">
    <property type="entry name" value="Peptidase_S8/S53_dom_sf"/>
</dbReference>
<dbReference type="InterPro" id="IPR034197">
    <property type="entry name" value="Peptidases_S8_3"/>
</dbReference>
<dbReference type="EMBL" id="KI631203">
    <property type="protein sequence ID" value="EYU29558.1"/>
    <property type="molecule type" value="Genomic_DNA"/>
</dbReference>
<evidence type="ECO:0000256" key="8">
    <source>
        <dbReference type="SAM" id="SignalP"/>
    </source>
</evidence>
<evidence type="ECO:0000259" key="9">
    <source>
        <dbReference type="Pfam" id="PF00082"/>
    </source>
</evidence>
<evidence type="ECO:0008006" key="13">
    <source>
        <dbReference type="Google" id="ProtNLM"/>
    </source>
</evidence>
<comment type="similarity">
    <text evidence="1 7">Belongs to the peptidase S8 family.</text>
</comment>
<dbReference type="PRINTS" id="PR00723">
    <property type="entry name" value="SUBTILISIN"/>
</dbReference>
<dbReference type="InterPro" id="IPR000209">
    <property type="entry name" value="Peptidase_S8/S53_dom"/>
</dbReference>
<dbReference type="CDD" id="cd02120">
    <property type="entry name" value="PA_subtilisin_like"/>
    <property type="match status" value="1"/>
</dbReference>
<feature type="chain" id="PRO_5001504485" description="Peptidase S8/S53 domain-containing protein" evidence="8">
    <location>
        <begin position="22"/>
        <end position="386"/>
    </location>
</feature>
<evidence type="ECO:0000256" key="3">
    <source>
        <dbReference type="ARBA" id="ARBA00022729"/>
    </source>
</evidence>
<reference evidence="11 12" key="1">
    <citation type="journal article" date="2013" name="Proc. Natl. Acad. Sci. U.S.A.">
        <title>Fine-scale variation in meiotic recombination in Mimulus inferred from population shotgun sequencing.</title>
        <authorList>
            <person name="Hellsten U."/>
            <person name="Wright K.M."/>
            <person name="Jenkins J."/>
            <person name="Shu S."/>
            <person name="Yuan Y."/>
            <person name="Wessler S.R."/>
            <person name="Schmutz J."/>
            <person name="Willis J.H."/>
            <person name="Rokhsar D.S."/>
        </authorList>
    </citation>
    <scope>NUCLEOTIDE SEQUENCE [LARGE SCALE GENOMIC DNA]</scope>
    <source>
        <strain evidence="12">cv. DUN x IM62</strain>
    </source>
</reference>
<dbReference type="InterPro" id="IPR037045">
    <property type="entry name" value="S8pro/Inhibitor_I9_sf"/>
</dbReference>
<keyword evidence="3 8" id="KW-0732">Signal</keyword>
<feature type="domain" description="Inhibitor I9" evidence="10">
    <location>
        <begin position="26"/>
        <end position="106"/>
    </location>
</feature>
<evidence type="ECO:0000313" key="11">
    <source>
        <dbReference type="EMBL" id="EYU29558.1"/>
    </source>
</evidence>
<feature type="non-terminal residue" evidence="11">
    <location>
        <position position="386"/>
    </location>
</feature>
<feature type="signal peptide" evidence="8">
    <location>
        <begin position="1"/>
        <end position="21"/>
    </location>
</feature>
<evidence type="ECO:0000256" key="6">
    <source>
        <dbReference type="ARBA" id="ARBA00023180"/>
    </source>
</evidence>
<evidence type="ECO:0000259" key="10">
    <source>
        <dbReference type="Pfam" id="PF05922"/>
    </source>
</evidence>
<organism evidence="11 12">
    <name type="scientific">Erythranthe guttata</name>
    <name type="common">Yellow monkey flower</name>
    <name type="synonym">Mimulus guttatus</name>
    <dbReference type="NCBI Taxonomy" id="4155"/>
    <lineage>
        <taxon>Eukaryota</taxon>
        <taxon>Viridiplantae</taxon>
        <taxon>Streptophyta</taxon>
        <taxon>Embryophyta</taxon>
        <taxon>Tracheophyta</taxon>
        <taxon>Spermatophyta</taxon>
        <taxon>Magnoliopsida</taxon>
        <taxon>eudicotyledons</taxon>
        <taxon>Gunneridae</taxon>
        <taxon>Pentapetalae</taxon>
        <taxon>asterids</taxon>
        <taxon>lamiids</taxon>
        <taxon>Lamiales</taxon>
        <taxon>Phrymaceae</taxon>
        <taxon>Erythranthe</taxon>
    </lineage>
</organism>
<dbReference type="InterPro" id="IPR045051">
    <property type="entry name" value="SBT"/>
</dbReference>
<dbReference type="CDD" id="cd04852">
    <property type="entry name" value="Peptidases_S8_3"/>
    <property type="match status" value="1"/>
</dbReference>
<dbReference type="GO" id="GO:0005576">
    <property type="term" value="C:extracellular region"/>
    <property type="evidence" value="ECO:0000318"/>
    <property type="project" value="GO_Central"/>
</dbReference>
<dbReference type="InterPro" id="IPR023827">
    <property type="entry name" value="Peptidase_S8_Asp-AS"/>
</dbReference>
<keyword evidence="2" id="KW-0645">Protease</keyword>
<dbReference type="PROSITE" id="PS00136">
    <property type="entry name" value="SUBTILASE_ASP"/>
    <property type="match status" value="1"/>
</dbReference>
<dbReference type="Proteomes" id="UP000030748">
    <property type="component" value="Unassembled WGS sequence"/>
</dbReference>
<keyword evidence="5" id="KW-0720">Serine protease</keyword>
<protein>
    <recommendedName>
        <fullName evidence="13">Peptidase S8/S53 domain-containing protein</fullName>
    </recommendedName>
</protein>
<dbReference type="SUPFAM" id="SSF52743">
    <property type="entry name" value="Subtilisin-like"/>
    <property type="match status" value="1"/>
</dbReference>
<dbReference type="STRING" id="4155.A0A022QQK7"/>
<keyword evidence="12" id="KW-1185">Reference proteome</keyword>
<evidence type="ECO:0000256" key="1">
    <source>
        <dbReference type="ARBA" id="ARBA00011073"/>
    </source>
</evidence>
<keyword evidence="4" id="KW-0378">Hydrolase</keyword>
<sequence length="386" mass="40910">MGFTFFLALICILNLNQFLKAENLDVYIVHVDPAQSDNLETFYDSFLPTNTNLEADSAVIDQPRILHRYRNVFSGFAAKLSAAEVEAMRQKKGFVSARPERMLPLHTTHSPSFLGLSQNTGLWENSNYGKGVIIGVLDTGITPEHPSFSDEGMPPPPARWKGKCQLRVRGSCNNKLIGARYYFGKSPIDVDGHGTHTAGTAAGNFVGGAALFGNANGTAAGIAPHAHVAIYQACQPEGCPESAIAAAMDAAIDDGVDVLSMSLGGGFAPYPNDVIAIGAYRAMQRGIVVSCSAGNEGPDSETLTNQAPWIMTVGASTTDRKILVTASLGNGEKIHGETLVHPRSNLTGTTYCDTDFGIDDVRGKIVMCDGGGAKSRTEKAEAVKSA</sequence>